<name>A0A0K9PUM1_ZOSMR</name>
<feature type="region of interest" description="Disordered" evidence="1">
    <location>
        <begin position="1"/>
        <end position="36"/>
    </location>
</feature>
<dbReference type="GO" id="GO:0005667">
    <property type="term" value="C:transcription regulator complex"/>
    <property type="evidence" value="ECO:0000318"/>
    <property type="project" value="GO_Central"/>
</dbReference>
<protein>
    <recommendedName>
        <fullName evidence="4">Transcriptional regulator SLK2</fullName>
    </recommendedName>
</protein>
<evidence type="ECO:0000313" key="2">
    <source>
        <dbReference type="EMBL" id="KMZ71935.1"/>
    </source>
</evidence>
<dbReference type="GO" id="GO:0003712">
    <property type="term" value="F:transcription coregulator activity"/>
    <property type="evidence" value="ECO:0000318"/>
    <property type="project" value="GO_Central"/>
</dbReference>
<dbReference type="STRING" id="29655.A0A0K9PUM1"/>
<dbReference type="OMA" id="GFFNCDV"/>
<gene>
    <name evidence="2" type="ORF">ZOSMA_171G00120</name>
</gene>
<dbReference type="InterPro" id="IPR029005">
    <property type="entry name" value="LIM-bd/SEUSS"/>
</dbReference>
<dbReference type="Proteomes" id="UP000036987">
    <property type="component" value="Unassembled WGS sequence"/>
</dbReference>
<reference evidence="3" key="1">
    <citation type="journal article" date="2016" name="Nature">
        <title>The genome of the seagrass Zostera marina reveals angiosperm adaptation to the sea.</title>
        <authorList>
            <person name="Olsen J.L."/>
            <person name="Rouze P."/>
            <person name="Verhelst B."/>
            <person name="Lin Y.-C."/>
            <person name="Bayer T."/>
            <person name="Collen J."/>
            <person name="Dattolo E."/>
            <person name="De Paoli E."/>
            <person name="Dittami S."/>
            <person name="Maumus F."/>
            <person name="Michel G."/>
            <person name="Kersting A."/>
            <person name="Lauritano C."/>
            <person name="Lohaus R."/>
            <person name="Toepel M."/>
            <person name="Tonon T."/>
            <person name="Vanneste K."/>
            <person name="Amirebrahimi M."/>
            <person name="Brakel J."/>
            <person name="Bostroem C."/>
            <person name="Chovatia M."/>
            <person name="Grimwood J."/>
            <person name="Jenkins J.W."/>
            <person name="Jueterbock A."/>
            <person name="Mraz A."/>
            <person name="Stam W.T."/>
            <person name="Tice H."/>
            <person name="Bornberg-Bauer E."/>
            <person name="Green P.J."/>
            <person name="Pearson G.A."/>
            <person name="Procaccini G."/>
            <person name="Duarte C.M."/>
            <person name="Schmutz J."/>
            <person name="Reusch T.B.H."/>
            <person name="Van de Peer Y."/>
        </authorList>
    </citation>
    <scope>NUCLEOTIDE SEQUENCE [LARGE SCALE GENOMIC DNA]</scope>
    <source>
        <strain evidence="3">cv. Finnish</strain>
    </source>
</reference>
<dbReference type="GO" id="GO:0045944">
    <property type="term" value="P:positive regulation of transcription by RNA polymerase II"/>
    <property type="evidence" value="ECO:0000318"/>
    <property type="project" value="GO_Central"/>
</dbReference>
<organism evidence="2 3">
    <name type="scientific">Zostera marina</name>
    <name type="common">Eelgrass</name>
    <dbReference type="NCBI Taxonomy" id="29655"/>
    <lineage>
        <taxon>Eukaryota</taxon>
        <taxon>Viridiplantae</taxon>
        <taxon>Streptophyta</taxon>
        <taxon>Embryophyta</taxon>
        <taxon>Tracheophyta</taxon>
        <taxon>Spermatophyta</taxon>
        <taxon>Magnoliopsida</taxon>
        <taxon>Liliopsida</taxon>
        <taxon>Zosteraceae</taxon>
        <taxon>Zostera</taxon>
    </lineage>
</organism>
<dbReference type="EMBL" id="LFYR01000647">
    <property type="protein sequence ID" value="KMZ71935.1"/>
    <property type="molecule type" value="Genomic_DNA"/>
</dbReference>
<proteinExistence type="predicted"/>
<comment type="caution">
    <text evidence="2">The sequence shown here is derived from an EMBL/GenBank/DDBJ whole genome shotgun (WGS) entry which is preliminary data.</text>
</comment>
<feature type="compositionally biased region" description="Polar residues" evidence="1">
    <location>
        <begin position="581"/>
        <end position="596"/>
    </location>
</feature>
<feature type="compositionally biased region" description="Polar residues" evidence="1">
    <location>
        <begin position="7"/>
        <end position="31"/>
    </location>
</feature>
<dbReference type="GO" id="GO:0000122">
    <property type="term" value="P:negative regulation of transcription by RNA polymerase II"/>
    <property type="evidence" value="ECO:0000318"/>
    <property type="project" value="GO_Central"/>
</dbReference>
<accession>A0A0K9PUM1</accession>
<evidence type="ECO:0000256" key="1">
    <source>
        <dbReference type="SAM" id="MobiDB-lite"/>
    </source>
</evidence>
<evidence type="ECO:0000313" key="3">
    <source>
        <dbReference type="Proteomes" id="UP000036987"/>
    </source>
</evidence>
<dbReference type="AlphaFoldDB" id="A0A0K9PUM1"/>
<keyword evidence="3" id="KW-1185">Reference proteome</keyword>
<dbReference type="GO" id="GO:0005634">
    <property type="term" value="C:nucleus"/>
    <property type="evidence" value="ECO:0000318"/>
    <property type="project" value="GO_Central"/>
</dbReference>
<dbReference type="Pfam" id="PF01803">
    <property type="entry name" value="LIM_bind"/>
    <property type="match status" value="1"/>
</dbReference>
<dbReference type="PANTHER" id="PTHR10378">
    <property type="entry name" value="LIM DOMAIN-BINDING PROTEIN"/>
    <property type="match status" value="1"/>
</dbReference>
<sequence>MNRGGVHSSTGNSSGLSVGTSSMITDGNSVPSGIPRLQRSASINTDSCLRVPASPLSFSSNNISASSVLDGGSFMQQSLCQDHIQKQGVSSSISLPSLQDPGNMLPSLKKPRFDIRQDDLMQPLVNRQLLENPENSQLSRYQNPQMQALIQQKWLQQRHQQQQILQSLSPMQRVHIQQQQQQHLRQQFQQQILHQSPYTKKPFDNGICARRLMQYMYHQRHRPPDNSIHYWRKFVAEYFAPRAKKKLCLSSYENVGNHTSGVFPQPAIDAWHCDICGSMSGKGFETTFEVIPRLSKIKFDSGILDELLFLEKPHECRLASGIMLLEYAKVIEESIYDHMRVVREGQLRIIFTPDLKILSWEFCARHHEELLARRSVAPQVNQLMQIAHKYQNAMNESASSGVSSQDLQTNCNMFVTAGRQLARNLELQSLNDLGFSKRFIRCLQISEVLNIMKDLIDFSREHKNGPIESLKIFPRHAGIKIRKQKMHESEHLMKGQSFSSEQSMLDTQTAITSRSNIRLNRVQSGPSSLNTPIGHPLQSSKASLNNYDVLMRQNSTNSSPGVLQHDTISVISQAQSQDSVLQSPASLTKNPSANSFSSNQQQPLNANLSQQNNSISSQVNQHLPQHVVQQLLQEMMNNNRVVQQSNNSPNMKPTAIGKECFGGGVVYSAGESAFQSSAIQLGNNIQFANGLSVPNDTDGFKATPNNAGIMPNNNGPHLKHEIPHNFQLNQETLENFHIPDLVQGISDFAEWDFQ</sequence>
<dbReference type="OrthoDB" id="774557at2759"/>
<feature type="region of interest" description="Disordered" evidence="1">
    <location>
        <begin position="581"/>
        <end position="604"/>
    </location>
</feature>
<evidence type="ECO:0008006" key="4">
    <source>
        <dbReference type="Google" id="ProtNLM"/>
    </source>
</evidence>